<protein>
    <recommendedName>
        <fullName evidence="4">DUF2530 domain-containing protein</fullName>
    </recommendedName>
</protein>
<dbReference type="EMBL" id="SDKM01000006">
    <property type="protein sequence ID" value="RYP87598.1"/>
    <property type="molecule type" value="Genomic_DNA"/>
</dbReference>
<name>A0A4Q4ZI90_9ACTN</name>
<reference evidence="2 3" key="1">
    <citation type="submission" date="2019-01" db="EMBL/GenBank/DDBJ databases">
        <title>Nocardioides guangzhouensis sp. nov., an actinobacterium isolated from soil.</title>
        <authorList>
            <person name="Fu Y."/>
            <person name="Cai Y."/>
            <person name="Lin Z."/>
            <person name="Chen P."/>
        </authorList>
    </citation>
    <scope>NUCLEOTIDE SEQUENCE [LARGE SCALE GENOMIC DNA]</scope>
    <source>
        <strain evidence="2 3">130</strain>
    </source>
</reference>
<evidence type="ECO:0008006" key="4">
    <source>
        <dbReference type="Google" id="ProtNLM"/>
    </source>
</evidence>
<proteinExistence type="predicted"/>
<keyword evidence="1" id="KW-1133">Transmembrane helix</keyword>
<comment type="caution">
    <text evidence="2">The sequence shown here is derived from an EMBL/GenBank/DDBJ whole genome shotgun (WGS) entry which is preliminary data.</text>
</comment>
<evidence type="ECO:0000256" key="1">
    <source>
        <dbReference type="SAM" id="Phobius"/>
    </source>
</evidence>
<keyword evidence="1" id="KW-0812">Transmembrane</keyword>
<dbReference type="AlphaFoldDB" id="A0A4Q4ZI90"/>
<evidence type="ECO:0000313" key="2">
    <source>
        <dbReference type="EMBL" id="RYP87598.1"/>
    </source>
</evidence>
<feature type="transmembrane region" description="Helical" evidence="1">
    <location>
        <begin position="5"/>
        <end position="23"/>
    </location>
</feature>
<dbReference type="Proteomes" id="UP000295198">
    <property type="component" value="Unassembled WGS sequence"/>
</dbReference>
<sequence>MQRIYLPIVFWLGVAMTLLAIVFTDRTWAVGGVLLMAWGLVLALIGHWAQRRRRERASRSQF</sequence>
<keyword evidence="3" id="KW-1185">Reference proteome</keyword>
<dbReference type="RefSeq" id="WP_134715137.1">
    <property type="nucleotide sequence ID" value="NZ_SDKM01000006.1"/>
</dbReference>
<gene>
    <name evidence="2" type="ORF">EKO23_06080</name>
</gene>
<accession>A0A4Q4ZI90</accession>
<keyword evidence="1" id="KW-0472">Membrane</keyword>
<evidence type="ECO:0000313" key="3">
    <source>
        <dbReference type="Proteomes" id="UP000295198"/>
    </source>
</evidence>
<organism evidence="2 3">
    <name type="scientific">Nocardioides guangzhouensis</name>
    <dbReference type="NCBI Taxonomy" id="2497878"/>
    <lineage>
        <taxon>Bacteria</taxon>
        <taxon>Bacillati</taxon>
        <taxon>Actinomycetota</taxon>
        <taxon>Actinomycetes</taxon>
        <taxon>Propionibacteriales</taxon>
        <taxon>Nocardioidaceae</taxon>
        <taxon>Nocardioides</taxon>
    </lineage>
</organism>
<feature type="transmembrane region" description="Helical" evidence="1">
    <location>
        <begin position="29"/>
        <end position="49"/>
    </location>
</feature>